<dbReference type="AlphaFoldDB" id="A0A0E9PBB4"/>
<organism evidence="1">
    <name type="scientific">Anguilla anguilla</name>
    <name type="common">European freshwater eel</name>
    <name type="synonym">Muraena anguilla</name>
    <dbReference type="NCBI Taxonomy" id="7936"/>
    <lineage>
        <taxon>Eukaryota</taxon>
        <taxon>Metazoa</taxon>
        <taxon>Chordata</taxon>
        <taxon>Craniata</taxon>
        <taxon>Vertebrata</taxon>
        <taxon>Euteleostomi</taxon>
        <taxon>Actinopterygii</taxon>
        <taxon>Neopterygii</taxon>
        <taxon>Teleostei</taxon>
        <taxon>Anguilliformes</taxon>
        <taxon>Anguillidae</taxon>
        <taxon>Anguilla</taxon>
    </lineage>
</organism>
<name>A0A0E9PBB4_ANGAN</name>
<reference evidence="1" key="1">
    <citation type="submission" date="2014-11" db="EMBL/GenBank/DDBJ databases">
        <authorList>
            <person name="Amaro Gonzalez C."/>
        </authorList>
    </citation>
    <scope>NUCLEOTIDE SEQUENCE</scope>
</reference>
<proteinExistence type="predicted"/>
<protein>
    <submittedName>
        <fullName evidence="1">Uncharacterized protein</fullName>
    </submittedName>
</protein>
<sequence length="64" mass="6873">MGEAGETSSEPFSWAEEPTVSASESALLKARRINTVVSQCGNASLIVTVQDKPGLLVNIELRFH</sequence>
<evidence type="ECO:0000313" key="1">
    <source>
        <dbReference type="EMBL" id="JAH01315.1"/>
    </source>
</evidence>
<reference evidence="1" key="2">
    <citation type="journal article" date="2015" name="Fish Shellfish Immunol.">
        <title>Early steps in the European eel (Anguilla anguilla)-Vibrio vulnificus interaction in the gills: Role of the RtxA13 toxin.</title>
        <authorList>
            <person name="Callol A."/>
            <person name="Pajuelo D."/>
            <person name="Ebbesson L."/>
            <person name="Teles M."/>
            <person name="MacKenzie S."/>
            <person name="Amaro C."/>
        </authorList>
    </citation>
    <scope>NUCLEOTIDE SEQUENCE</scope>
</reference>
<dbReference type="EMBL" id="GBXM01107262">
    <property type="protein sequence ID" value="JAH01315.1"/>
    <property type="molecule type" value="Transcribed_RNA"/>
</dbReference>
<accession>A0A0E9PBB4</accession>